<gene>
    <name evidence="2" type="ORF">EFW17_13640</name>
</gene>
<feature type="transmembrane region" description="Helical" evidence="1">
    <location>
        <begin position="63"/>
        <end position="85"/>
    </location>
</feature>
<dbReference type="AlphaFoldDB" id="A0A3N0E7V5"/>
<evidence type="ECO:0000313" key="3">
    <source>
        <dbReference type="Proteomes" id="UP000269198"/>
    </source>
</evidence>
<keyword evidence="1" id="KW-0472">Membrane</keyword>
<protein>
    <submittedName>
        <fullName evidence="2">Uncharacterized protein</fullName>
    </submittedName>
</protein>
<keyword evidence="1" id="KW-1133">Transmembrane helix</keyword>
<evidence type="ECO:0000256" key="1">
    <source>
        <dbReference type="SAM" id="Phobius"/>
    </source>
</evidence>
<reference evidence="2 3" key="1">
    <citation type="submission" date="2018-11" db="EMBL/GenBank/DDBJ databases">
        <title>The genome draft of YIM 96095.</title>
        <authorList>
            <person name="Tang S.-K."/>
            <person name="Chunyu W.-X."/>
            <person name="Feng Y.-Z."/>
        </authorList>
    </citation>
    <scope>NUCLEOTIDE SEQUENCE [LARGE SCALE GENOMIC DNA]</scope>
    <source>
        <strain evidence="2 3">YIM 96095</strain>
    </source>
</reference>
<keyword evidence="3" id="KW-1185">Reference proteome</keyword>
<name>A0A3N0E7V5_9ACTN</name>
<dbReference type="Proteomes" id="UP000269198">
    <property type="component" value="Unassembled WGS sequence"/>
</dbReference>
<accession>A0A3N0E7V5</accession>
<dbReference type="RefSeq" id="WP_123201763.1">
    <property type="nucleotide sequence ID" value="NZ_RJMB01000013.1"/>
</dbReference>
<organism evidence="2 3">
    <name type="scientific">Halostreptopolyspora alba</name>
    <dbReference type="NCBI Taxonomy" id="2487137"/>
    <lineage>
        <taxon>Bacteria</taxon>
        <taxon>Bacillati</taxon>
        <taxon>Actinomycetota</taxon>
        <taxon>Actinomycetes</taxon>
        <taxon>Streptosporangiales</taxon>
        <taxon>Nocardiopsidaceae</taxon>
        <taxon>Halostreptopolyspora</taxon>
    </lineage>
</organism>
<sequence>MPHIELNSLSVPPGAAEWTVFVVMLLTGLCFVGLAAGYAWSARRPLGARAGQHRSTGAATGAVGGRPAVCALLGGALLVVAASVFTGMGVG</sequence>
<evidence type="ECO:0000313" key="2">
    <source>
        <dbReference type="EMBL" id="RNL83931.1"/>
    </source>
</evidence>
<feature type="transmembrane region" description="Helical" evidence="1">
    <location>
        <begin position="20"/>
        <end position="42"/>
    </location>
</feature>
<keyword evidence="1" id="KW-0812">Transmembrane</keyword>
<proteinExistence type="predicted"/>
<dbReference type="EMBL" id="RJMB01000013">
    <property type="protein sequence ID" value="RNL83931.1"/>
    <property type="molecule type" value="Genomic_DNA"/>
</dbReference>
<comment type="caution">
    <text evidence="2">The sequence shown here is derived from an EMBL/GenBank/DDBJ whole genome shotgun (WGS) entry which is preliminary data.</text>
</comment>